<keyword evidence="3 8" id="KW-0067">ATP-binding</keyword>
<evidence type="ECO:0000256" key="9">
    <source>
        <dbReference type="PROSITE-ProRule" id="PRU00182"/>
    </source>
</evidence>
<evidence type="ECO:0000256" key="4">
    <source>
        <dbReference type="ARBA" id="ARBA00022884"/>
    </source>
</evidence>
<dbReference type="InterPro" id="IPR024107">
    <property type="entry name" value="Tyr-tRNA-ligase_bac_1"/>
</dbReference>
<dbReference type="Gene3D" id="3.40.50.620">
    <property type="entry name" value="HUPs"/>
    <property type="match status" value="1"/>
</dbReference>
<dbReference type="InterPro" id="IPR054608">
    <property type="entry name" value="SYY-like_C"/>
</dbReference>
<keyword evidence="1 8" id="KW-0436">Ligase</keyword>
<reference evidence="12" key="1">
    <citation type="journal article" date="2019" name="Int. J. Syst. Evol. Microbiol.">
        <title>The Global Catalogue of Microorganisms (GCM) 10K type strain sequencing project: providing services to taxonomists for standard genome sequencing and annotation.</title>
        <authorList>
            <consortium name="The Broad Institute Genomics Platform"/>
            <consortium name="The Broad Institute Genome Sequencing Center for Infectious Disease"/>
            <person name="Wu L."/>
            <person name="Ma J."/>
        </authorList>
    </citation>
    <scope>NUCLEOTIDE SEQUENCE [LARGE SCALE GENOMIC DNA]</scope>
    <source>
        <strain evidence="12">CGMCC 4.7173</strain>
    </source>
</reference>
<keyword evidence="2 8" id="KW-0547">Nucleotide-binding</keyword>
<evidence type="ECO:0000256" key="2">
    <source>
        <dbReference type="ARBA" id="ARBA00022741"/>
    </source>
</evidence>
<comment type="catalytic activity">
    <reaction evidence="7 8">
        <text>tRNA(Tyr) + L-tyrosine + ATP = L-tyrosyl-tRNA(Tyr) + AMP + diphosphate + H(+)</text>
        <dbReference type="Rhea" id="RHEA:10220"/>
        <dbReference type="Rhea" id="RHEA-COMP:9706"/>
        <dbReference type="Rhea" id="RHEA-COMP:9707"/>
        <dbReference type="ChEBI" id="CHEBI:15378"/>
        <dbReference type="ChEBI" id="CHEBI:30616"/>
        <dbReference type="ChEBI" id="CHEBI:33019"/>
        <dbReference type="ChEBI" id="CHEBI:58315"/>
        <dbReference type="ChEBI" id="CHEBI:78442"/>
        <dbReference type="ChEBI" id="CHEBI:78536"/>
        <dbReference type="ChEBI" id="CHEBI:456215"/>
        <dbReference type="EC" id="6.1.1.1"/>
    </reaction>
</comment>
<evidence type="ECO:0000256" key="6">
    <source>
        <dbReference type="ARBA" id="ARBA00023146"/>
    </source>
</evidence>
<dbReference type="PRINTS" id="PR01040">
    <property type="entry name" value="TRNASYNTHTYR"/>
</dbReference>
<sequence length="428" mass="47129">MTDSSLPPTGRDSLTEDLQWRGLIQDSTGLDELRALLDGGSATFYVGFDPTAASLHVGHLMQVATARRLQLGGHRPLLLVGGATGQIGDPKESAERTLNPPEVVAGWVDRIRDQLSPFVSYAGENAARLVNNLDWTGEMSVVEFLRDVGKHFPVNKMLAREVVKARLETGISFTEFSYQLLQSHDFYELHRRHGCQLQFGGSDQWGNITAGVDYVRRRGAGPVQAFVTPLVTKADGTKFGKTEGGAVWLDPQLTSPYAFYQFWLNADDRDVVRYLRYFSFRSRDEIEQLEKETAERPAARLAQRALAEELTTLVHGEREMAQAVAASQALFGRGSLDDLTPETLRAALTEAGLVHVDELPDVAGLLRESGLVPSAKEARRVIAEGGAYVNNTRITEVDARPTAADLLHGRYLVLRRGKKSFAGVELRG</sequence>
<feature type="short sequence motif" description="'KMSKS' region" evidence="8">
    <location>
        <begin position="238"/>
        <end position="242"/>
    </location>
</feature>
<evidence type="ECO:0000256" key="7">
    <source>
        <dbReference type="ARBA" id="ARBA00048248"/>
    </source>
</evidence>
<feature type="short sequence motif" description="'HIGH' region" evidence="8">
    <location>
        <begin position="50"/>
        <end position="59"/>
    </location>
</feature>
<comment type="caution">
    <text evidence="11">The sequence shown here is derived from an EMBL/GenBank/DDBJ whole genome shotgun (WGS) entry which is preliminary data.</text>
</comment>
<dbReference type="EMBL" id="JBHSQQ010000136">
    <property type="protein sequence ID" value="MFC5943822.1"/>
    <property type="molecule type" value="Genomic_DNA"/>
</dbReference>
<dbReference type="SUPFAM" id="SSF55174">
    <property type="entry name" value="Alpha-L RNA-binding motif"/>
    <property type="match status" value="1"/>
</dbReference>
<dbReference type="InterPro" id="IPR024088">
    <property type="entry name" value="Tyr-tRNA-ligase_bac-type"/>
</dbReference>
<dbReference type="InterPro" id="IPR014729">
    <property type="entry name" value="Rossmann-like_a/b/a_fold"/>
</dbReference>
<dbReference type="NCBIfam" id="TIGR00234">
    <property type="entry name" value="tyrS"/>
    <property type="match status" value="1"/>
</dbReference>
<dbReference type="Pfam" id="PF22421">
    <property type="entry name" value="SYY_C-terminal"/>
    <property type="match status" value="1"/>
</dbReference>
<dbReference type="PROSITE" id="PS00178">
    <property type="entry name" value="AA_TRNA_LIGASE_I"/>
    <property type="match status" value="1"/>
</dbReference>
<feature type="binding site" evidence="8">
    <location>
        <position position="182"/>
    </location>
    <ligand>
        <name>L-tyrosine</name>
        <dbReference type="ChEBI" id="CHEBI:58315"/>
    </ligand>
</feature>
<dbReference type="PANTHER" id="PTHR11766:SF0">
    <property type="entry name" value="TYROSINE--TRNA LIGASE, MITOCHONDRIAL"/>
    <property type="match status" value="1"/>
</dbReference>
<dbReference type="RefSeq" id="WP_353902411.1">
    <property type="nucleotide sequence ID" value="NZ_CP158970.1"/>
</dbReference>
<dbReference type="CDD" id="cd00165">
    <property type="entry name" value="S4"/>
    <property type="match status" value="1"/>
</dbReference>
<comment type="similarity">
    <text evidence="8">Belongs to the class-I aminoacyl-tRNA synthetase family. TyrS type 1 subfamily.</text>
</comment>
<feature type="domain" description="Tyrosine--tRNA ligase SYY-like C-terminal" evidence="10">
    <location>
        <begin position="362"/>
        <end position="422"/>
    </location>
</feature>
<evidence type="ECO:0000256" key="3">
    <source>
        <dbReference type="ARBA" id="ARBA00022840"/>
    </source>
</evidence>
<evidence type="ECO:0000256" key="5">
    <source>
        <dbReference type="ARBA" id="ARBA00022917"/>
    </source>
</evidence>
<accession>A0ABW1HQX3</accession>
<dbReference type="PROSITE" id="PS50889">
    <property type="entry name" value="S4"/>
    <property type="match status" value="1"/>
</dbReference>
<keyword evidence="4 9" id="KW-0694">RNA-binding</keyword>
<dbReference type="EC" id="6.1.1.1" evidence="8"/>
<name>A0ABW1HQX3_9ACTN</name>
<feature type="binding site" evidence="8">
    <location>
        <position position="241"/>
    </location>
    <ligand>
        <name>ATP</name>
        <dbReference type="ChEBI" id="CHEBI:30616"/>
    </ligand>
</feature>
<dbReference type="InterPro" id="IPR002305">
    <property type="entry name" value="aa-tRNA-synth_Ic"/>
</dbReference>
<evidence type="ECO:0000259" key="10">
    <source>
        <dbReference type="Pfam" id="PF22421"/>
    </source>
</evidence>
<comment type="subunit">
    <text evidence="8">Homodimer.</text>
</comment>
<dbReference type="GO" id="GO:0004831">
    <property type="term" value="F:tyrosine-tRNA ligase activity"/>
    <property type="evidence" value="ECO:0007669"/>
    <property type="project" value="UniProtKB-EC"/>
</dbReference>
<dbReference type="Gene3D" id="3.10.290.10">
    <property type="entry name" value="RNA-binding S4 domain"/>
    <property type="match status" value="1"/>
</dbReference>
<keyword evidence="5 8" id="KW-0648">Protein biosynthesis</keyword>
<dbReference type="CDD" id="cd00805">
    <property type="entry name" value="TyrRS_core"/>
    <property type="match status" value="1"/>
</dbReference>
<feature type="binding site" evidence="8">
    <location>
        <position position="178"/>
    </location>
    <ligand>
        <name>L-tyrosine</name>
        <dbReference type="ChEBI" id="CHEBI:58315"/>
    </ligand>
</feature>
<dbReference type="InterPro" id="IPR001412">
    <property type="entry name" value="aa-tRNA-synth_I_CS"/>
</dbReference>
<dbReference type="InterPro" id="IPR036986">
    <property type="entry name" value="S4_RNA-bd_sf"/>
</dbReference>
<evidence type="ECO:0000313" key="11">
    <source>
        <dbReference type="EMBL" id="MFC5943822.1"/>
    </source>
</evidence>
<dbReference type="Proteomes" id="UP001596207">
    <property type="component" value="Unassembled WGS sequence"/>
</dbReference>
<gene>
    <name evidence="8 11" type="primary">tyrS</name>
    <name evidence="11" type="ORF">ACFPZ4_20345</name>
</gene>
<proteinExistence type="inferred from homology"/>
<keyword evidence="6 8" id="KW-0030">Aminoacyl-tRNA synthetase</keyword>
<keyword evidence="12" id="KW-1185">Reference proteome</keyword>
<feature type="binding site" evidence="8">
    <location>
        <position position="45"/>
    </location>
    <ligand>
        <name>L-tyrosine</name>
        <dbReference type="ChEBI" id="CHEBI:58315"/>
    </ligand>
</feature>
<protein>
    <recommendedName>
        <fullName evidence="8">Tyrosine--tRNA ligase</fullName>
        <ecNumber evidence="8">6.1.1.1</ecNumber>
    </recommendedName>
    <alternativeName>
        <fullName evidence="8">Tyrosyl-tRNA synthetase</fullName>
        <shortName evidence="8">TyrRS</shortName>
    </alternativeName>
</protein>
<evidence type="ECO:0000256" key="8">
    <source>
        <dbReference type="HAMAP-Rule" id="MF_02006"/>
    </source>
</evidence>
<dbReference type="Gene3D" id="1.10.240.10">
    <property type="entry name" value="Tyrosyl-Transfer RNA Synthetase"/>
    <property type="match status" value="1"/>
</dbReference>
<comment type="subcellular location">
    <subcellularLocation>
        <location evidence="8">Cytoplasm</location>
    </subcellularLocation>
</comment>
<organism evidence="11 12">
    <name type="scientific">Micromonospora harpali</name>
    <dbReference type="NCBI Taxonomy" id="1490225"/>
    <lineage>
        <taxon>Bacteria</taxon>
        <taxon>Bacillati</taxon>
        <taxon>Actinomycetota</taxon>
        <taxon>Actinomycetes</taxon>
        <taxon>Micromonosporales</taxon>
        <taxon>Micromonosporaceae</taxon>
        <taxon>Micromonospora</taxon>
    </lineage>
</organism>
<dbReference type="PANTHER" id="PTHR11766">
    <property type="entry name" value="TYROSYL-TRNA SYNTHETASE"/>
    <property type="match status" value="1"/>
</dbReference>
<dbReference type="HAMAP" id="MF_02006">
    <property type="entry name" value="Tyr_tRNA_synth_type1"/>
    <property type="match status" value="1"/>
</dbReference>
<evidence type="ECO:0000256" key="1">
    <source>
        <dbReference type="ARBA" id="ARBA00022598"/>
    </source>
</evidence>
<dbReference type="Pfam" id="PF00579">
    <property type="entry name" value="tRNA-synt_1b"/>
    <property type="match status" value="1"/>
</dbReference>
<comment type="function">
    <text evidence="8">Catalyzes the attachment of tyrosine to tRNA(Tyr) in a two-step reaction: tyrosine is first activated by ATP to form Tyr-AMP and then transferred to the acceptor end of tRNA(Tyr).</text>
</comment>
<evidence type="ECO:0000313" key="12">
    <source>
        <dbReference type="Proteomes" id="UP001596207"/>
    </source>
</evidence>
<dbReference type="SUPFAM" id="SSF52374">
    <property type="entry name" value="Nucleotidylyl transferase"/>
    <property type="match status" value="1"/>
</dbReference>
<keyword evidence="8" id="KW-0963">Cytoplasm</keyword>
<dbReference type="InterPro" id="IPR002307">
    <property type="entry name" value="Tyr-tRNA-ligase"/>
</dbReference>